<keyword evidence="1" id="KW-0812">Transmembrane</keyword>
<gene>
    <name evidence="2" type="ORF">PRVXH_002550</name>
</gene>
<reference evidence="2" key="1">
    <citation type="journal article" date="2018" name="Antonie Van Leeuwenhoek">
        <title>Proteinivorax hydrogeniformans sp. nov., an anaerobic, haloalkaliphilic bacterium fermenting proteinaceous compounds with high hydrogen production.</title>
        <authorList>
            <person name="Boltyanskaya Y."/>
            <person name="Detkova E."/>
            <person name="Pimenov N."/>
            <person name="Kevbrin V."/>
        </authorList>
    </citation>
    <scope>NUCLEOTIDE SEQUENCE</scope>
    <source>
        <strain evidence="2">Z-710</strain>
    </source>
</reference>
<feature type="transmembrane region" description="Helical" evidence="1">
    <location>
        <begin position="6"/>
        <end position="26"/>
    </location>
</feature>
<dbReference type="EMBL" id="CP159485">
    <property type="protein sequence ID" value="XCI28586.1"/>
    <property type="molecule type" value="Genomic_DNA"/>
</dbReference>
<proteinExistence type="predicted"/>
<protein>
    <submittedName>
        <fullName evidence="2">Uncharacterized protein</fullName>
    </submittedName>
</protein>
<organism evidence="2">
    <name type="scientific">Proteinivorax hydrogeniformans</name>
    <dbReference type="NCBI Taxonomy" id="1826727"/>
    <lineage>
        <taxon>Bacteria</taxon>
        <taxon>Bacillati</taxon>
        <taxon>Bacillota</taxon>
        <taxon>Clostridia</taxon>
        <taxon>Eubacteriales</taxon>
        <taxon>Proteinivoracaceae</taxon>
        <taxon>Proteinivorax</taxon>
    </lineage>
</organism>
<evidence type="ECO:0000256" key="1">
    <source>
        <dbReference type="SAM" id="Phobius"/>
    </source>
</evidence>
<dbReference type="AlphaFoldDB" id="A0AAU8HSN3"/>
<dbReference type="RefSeq" id="WP_353893139.1">
    <property type="nucleotide sequence ID" value="NZ_CP159485.1"/>
</dbReference>
<accession>A0AAU8HSN3</accession>
<keyword evidence="1" id="KW-0472">Membrane</keyword>
<reference evidence="2" key="2">
    <citation type="submission" date="2024-06" db="EMBL/GenBank/DDBJ databases">
        <authorList>
            <person name="Petrova K.O."/>
            <person name="Toshchakov S.V."/>
            <person name="Boltjanskaja Y.V."/>
            <person name="Kevbrin V.V."/>
        </authorList>
    </citation>
    <scope>NUCLEOTIDE SEQUENCE</scope>
    <source>
        <strain evidence="2">Z-710</strain>
    </source>
</reference>
<sequence length="41" mass="4574">MVETILTALFLALGFCIGVWVSVDILKGLVNFIYAQWGENE</sequence>
<name>A0AAU8HSN3_9FIRM</name>
<evidence type="ECO:0000313" key="2">
    <source>
        <dbReference type="EMBL" id="XCI28586.1"/>
    </source>
</evidence>
<keyword evidence="1" id="KW-1133">Transmembrane helix</keyword>